<dbReference type="RefSeq" id="WP_241446279.1">
    <property type="nucleotide sequence ID" value="NZ_JAKZHW010000001.1"/>
</dbReference>
<protein>
    <submittedName>
        <fullName evidence="1">Uncharacterized protein</fullName>
    </submittedName>
</protein>
<sequence length="54" mass="5881">MARWKIPNSSIARKNRRGCFLVVGLLLLLIAALALVGFHANPINELKSDIPVLG</sequence>
<dbReference type="Proteomes" id="UP001203058">
    <property type="component" value="Unassembled WGS sequence"/>
</dbReference>
<reference evidence="1 2" key="1">
    <citation type="submission" date="2022-03" db="EMBL/GenBank/DDBJ databases">
        <authorList>
            <person name="Jo J.-H."/>
            <person name="Im W.-T."/>
        </authorList>
    </citation>
    <scope>NUCLEOTIDE SEQUENCE [LARGE SCALE GENOMIC DNA]</scope>
    <source>
        <strain evidence="1 2">SM33</strain>
    </source>
</reference>
<name>A0ABS9VKJ4_9SPHN</name>
<organism evidence="1 2">
    <name type="scientific">Sphingomonas telluris</name>
    <dbReference type="NCBI Taxonomy" id="2907998"/>
    <lineage>
        <taxon>Bacteria</taxon>
        <taxon>Pseudomonadati</taxon>
        <taxon>Pseudomonadota</taxon>
        <taxon>Alphaproteobacteria</taxon>
        <taxon>Sphingomonadales</taxon>
        <taxon>Sphingomonadaceae</taxon>
        <taxon>Sphingomonas</taxon>
    </lineage>
</organism>
<gene>
    <name evidence="1" type="ORF">LZ016_05170</name>
</gene>
<comment type="caution">
    <text evidence="1">The sequence shown here is derived from an EMBL/GenBank/DDBJ whole genome shotgun (WGS) entry which is preliminary data.</text>
</comment>
<evidence type="ECO:0000313" key="1">
    <source>
        <dbReference type="EMBL" id="MCH8615491.1"/>
    </source>
</evidence>
<dbReference type="EMBL" id="JAKZHW010000001">
    <property type="protein sequence ID" value="MCH8615491.1"/>
    <property type="molecule type" value="Genomic_DNA"/>
</dbReference>
<proteinExistence type="predicted"/>
<keyword evidence="2" id="KW-1185">Reference proteome</keyword>
<evidence type="ECO:0000313" key="2">
    <source>
        <dbReference type="Proteomes" id="UP001203058"/>
    </source>
</evidence>
<accession>A0ABS9VKJ4</accession>